<keyword evidence="1" id="KW-0677">Repeat</keyword>
<protein>
    <recommendedName>
        <fullName evidence="4">CUB domain-containing protein</fullName>
    </recommendedName>
</protein>
<evidence type="ECO:0000256" key="1">
    <source>
        <dbReference type="ARBA" id="ARBA00022737"/>
    </source>
</evidence>
<gene>
    <name evidence="5" type="ORF">B4U80_08014</name>
</gene>
<keyword evidence="6" id="KW-1185">Reference proteome</keyword>
<feature type="disulfide bond" evidence="3">
    <location>
        <begin position="718"/>
        <end position="745"/>
    </location>
</feature>
<dbReference type="InterPro" id="IPR035914">
    <property type="entry name" value="Sperma_CUB_dom_sf"/>
</dbReference>
<organism evidence="5 6">
    <name type="scientific">Leptotrombidium deliense</name>
    <dbReference type="NCBI Taxonomy" id="299467"/>
    <lineage>
        <taxon>Eukaryota</taxon>
        <taxon>Metazoa</taxon>
        <taxon>Ecdysozoa</taxon>
        <taxon>Arthropoda</taxon>
        <taxon>Chelicerata</taxon>
        <taxon>Arachnida</taxon>
        <taxon>Acari</taxon>
        <taxon>Acariformes</taxon>
        <taxon>Trombidiformes</taxon>
        <taxon>Prostigmata</taxon>
        <taxon>Anystina</taxon>
        <taxon>Parasitengona</taxon>
        <taxon>Trombiculoidea</taxon>
        <taxon>Trombiculidae</taxon>
        <taxon>Leptotrombidium</taxon>
    </lineage>
</organism>
<sequence>MLLQLCIFLFGANCFDPNAQDVDVGTLYYPVGLEPEISIKGRYNPTSTKECGGLINTAEGWIFSPHYPANYENSISCTYIIERFSLDVCKVELHFIDFDLEDTQPNCDADYLDLGQGYRMCGIILPDTQKTIQFLPSQTSLQFKFRSNEDRNRKGFMARVKQIPNSCTGGPITPIYPNDSPHVDNSINTFQHNCDVYITGFGGTIRSPDFPRNYASNRLCLYVFKRPANNVCRVELTLNKFDVDRNLYSGSTDCEGDYLELPDRTKLCGYRNDRRTIYYPTGSDYMVLTFKSDSVGGSAGFDIDVRQIPNSCDFLHVPKFYKCDYKIEGETTRIQSPGFPNFYGSKDQCVYFVQKLGYDTCYFTMDFIRFNLESSSKRDGHCSKDFLQLPDGTRICGNVSGKRTFVFPREADRFPMFYFSSDEFAEGRGYDIIIRQLPCGVSPTPWSPPFTQPPINNGGLPCDRVIYGDETITSPDYPRDYRPLTRCIYTIYKSHTDVCEVRLQFISFDVEKTTMCRADYFLIEPTAEKLCGRDLKSSERVIKFGYDSRNIRLIFASDAQVQRPGYELKITQMRNSCQRPIVPLPDQSKLRTCETTSLPEAIFRSYNYPMPYSPNIECLYKVYRANKNVCAVQLYFSDFSVGTWESRFCVNDFVEIDATKYCGVRRGERLLVSFPHYLNSLDIRFKTDGYENYGGFRIEMKQISDNCNSAPKAKGGNCDERITQSTFTVSSPNYGIKNYDDFTDCHYTVKKSSYNVCALEVTYKRFDVEESVDCIKDYFEISGVKLCGKLPFDSKRTYEFAEDEMVLKFHADADTSSSGFFANIRQVPC</sequence>
<feature type="domain" description="CUB" evidence="4">
    <location>
        <begin position="51"/>
        <end position="163"/>
    </location>
</feature>
<feature type="domain" description="CUB" evidence="4">
    <location>
        <begin position="194"/>
        <end position="308"/>
    </location>
</feature>
<accession>A0A443SH13</accession>
<dbReference type="SUPFAM" id="SSF49854">
    <property type="entry name" value="Spermadhesin, CUB domain"/>
    <property type="match status" value="6"/>
</dbReference>
<feature type="domain" description="CUB" evidence="4">
    <location>
        <begin position="323"/>
        <end position="437"/>
    </location>
</feature>
<keyword evidence="2 3" id="KW-1015">Disulfide bond</keyword>
<dbReference type="PROSITE" id="PS01180">
    <property type="entry name" value="CUB"/>
    <property type="match status" value="6"/>
</dbReference>
<evidence type="ECO:0000259" key="4">
    <source>
        <dbReference type="PROSITE" id="PS01180"/>
    </source>
</evidence>
<proteinExistence type="predicted"/>
<dbReference type="Gene3D" id="2.60.120.290">
    <property type="entry name" value="Spermadhesin, CUB domain"/>
    <property type="match status" value="6"/>
</dbReference>
<evidence type="ECO:0000313" key="6">
    <source>
        <dbReference type="Proteomes" id="UP000288716"/>
    </source>
</evidence>
<dbReference type="Proteomes" id="UP000288716">
    <property type="component" value="Unassembled WGS sequence"/>
</dbReference>
<dbReference type="AlphaFoldDB" id="A0A443SH13"/>
<evidence type="ECO:0000256" key="3">
    <source>
        <dbReference type="PROSITE-ProRule" id="PRU00059"/>
    </source>
</evidence>
<dbReference type="PANTHER" id="PTHR24251">
    <property type="entry name" value="OVOCHYMASE-RELATED"/>
    <property type="match status" value="1"/>
</dbReference>
<dbReference type="CDD" id="cd00041">
    <property type="entry name" value="CUB"/>
    <property type="match status" value="5"/>
</dbReference>
<dbReference type="SMART" id="SM00042">
    <property type="entry name" value="CUB"/>
    <property type="match status" value="6"/>
</dbReference>
<feature type="domain" description="CUB" evidence="4">
    <location>
        <begin position="577"/>
        <end position="703"/>
    </location>
</feature>
<comment type="caution">
    <text evidence="3">Lacks conserved residue(s) required for the propagation of feature annotation.</text>
</comment>
<dbReference type="Pfam" id="PF00431">
    <property type="entry name" value="CUB"/>
    <property type="match status" value="6"/>
</dbReference>
<comment type="caution">
    <text evidence="5">The sequence shown here is derived from an EMBL/GenBank/DDBJ whole genome shotgun (WGS) entry which is preliminary data.</text>
</comment>
<dbReference type="PANTHER" id="PTHR24251:SF30">
    <property type="entry name" value="MEMBRANE FRIZZLED-RELATED PROTEIN"/>
    <property type="match status" value="1"/>
</dbReference>
<feature type="domain" description="CUB" evidence="4">
    <location>
        <begin position="718"/>
        <end position="827"/>
    </location>
</feature>
<name>A0A443SH13_9ACAR</name>
<dbReference type="InterPro" id="IPR000859">
    <property type="entry name" value="CUB_dom"/>
</dbReference>
<dbReference type="OrthoDB" id="6369184at2759"/>
<feature type="domain" description="CUB" evidence="4">
    <location>
        <begin position="457"/>
        <end position="573"/>
    </location>
</feature>
<evidence type="ECO:0000256" key="2">
    <source>
        <dbReference type="ARBA" id="ARBA00023157"/>
    </source>
</evidence>
<reference evidence="5 6" key="1">
    <citation type="journal article" date="2018" name="Gigascience">
        <title>Genomes of trombidid mites reveal novel predicted allergens and laterally-transferred genes associated with secondary metabolism.</title>
        <authorList>
            <person name="Dong X."/>
            <person name="Chaisiri K."/>
            <person name="Xia D."/>
            <person name="Armstrong S.D."/>
            <person name="Fang Y."/>
            <person name="Donnelly M.J."/>
            <person name="Kadowaki T."/>
            <person name="McGarry J.W."/>
            <person name="Darby A.C."/>
            <person name="Makepeace B.L."/>
        </authorList>
    </citation>
    <scope>NUCLEOTIDE SEQUENCE [LARGE SCALE GENOMIC DNA]</scope>
    <source>
        <strain evidence="5">UoL-UT</strain>
    </source>
</reference>
<dbReference type="EMBL" id="NCKV01002483">
    <property type="protein sequence ID" value="RWS26772.1"/>
    <property type="molecule type" value="Genomic_DNA"/>
</dbReference>
<dbReference type="VEuPathDB" id="VectorBase:LDEU005268"/>
<evidence type="ECO:0000313" key="5">
    <source>
        <dbReference type="EMBL" id="RWS26772.1"/>
    </source>
</evidence>